<feature type="region of interest" description="Disordered" evidence="1">
    <location>
        <begin position="157"/>
        <end position="177"/>
    </location>
</feature>
<dbReference type="VEuPathDB" id="FungiDB:FMAN_02184"/>
<name>A0A1L7TR92_FUSMA</name>
<protein>
    <recommendedName>
        <fullName evidence="4">Decapping nuclease</fullName>
    </recommendedName>
</protein>
<dbReference type="EMBL" id="FCQH01000010">
    <property type="protein sequence ID" value="CVK99342.1"/>
    <property type="molecule type" value="Genomic_DNA"/>
</dbReference>
<gene>
    <name evidence="2" type="ORF">FMAN_02184</name>
</gene>
<organism evidence="2 3">
    <name type="scientific">Fusarium mangiferae</name>
    <name type="common">Mango malformation disease fungus</name>
    <dbReference type="NCBI Taxonomy" id="192010"/>
    <lineage>
        <taxon>Eukaryota</taxon>
        <taxon>Fungi</taxon>
        <taxon>Dikarya</taxon>
        <taxon>Ascomycota</taxon>
        <taxon>Pezizomycotina</taxon>
        <taxon>Sordariomycetes</taxon>
        <taxon>Hypocreomycetidae</taxon>
        <taxon>Hypocreales</taxon>
        <taxon>Nectriaceae</taxon>
        <taxon>Fusarium</taxon>
        <taxon>Fusarium fujikuroi species complex</taxon>
    </lineage>
</organism>
<proteinExistence type="predicted"/>
<keyword evidence="3" id="KW-1185">Reference proteome</keyword>
<evidence type="ECO:0000313" key="2">
    <source>
        <dbReference type="EMBL" id="CVK99342.1"/>
    </source>
</evidence>
<comment type="caution">
    <text evidence="2">The sequence shown here is derived from an EMBL/GenBank/DDBJ whole genome shotgun (WGS) entry which is preliminary data.</text>
</comment>
<evidence type="ECO:0000256" key="1">
    <source>
        <dbReference type="SAM" id="MobiDB-lite"/>
    </source>
</evidence>
<dbReference type="GeneID" id="65081456"/>
<accession>A0A1L7TR92</accession>
<evidence type="ECO:0000313" key="3">
    <source>
        <dbReference type="Proteomes" id="UP000184255"/>
    </source>
</evidence>
<dbReference type="RefSeq" id="XP_041685666.1">
    <property type="nucleotide sequence ID" value="XM_041835510.1"/>
</dbReference>
<dbReference type="Proteomes" id="UP000184255">
    <property type="component" value="Unassembled WGS sequence"/>
</dbReference>
<dbReference type="AlphaFoldDB" id="A0A1L7TR92"/>
<evidence type="ECO:0008006" key="4">
    <source>
        <dbReference type="Google" id="ProtNLM"/>
    </source>
</evidence>
<sequence>MANNAGPQNIGNPFYTLNVSPINVSPVLLSELNKHKYLPKVVYFWTDDDKEEFELKPVNEARKPITVHKRSHYQEPPCIPGEYREVSLLQKHPSHPLAVVLQAMKAANPDWTCGHVDIIAQSDLLNRIYLWISGAQTSSFVIDASVVSDTLCITLSKDEEPSSGSQEDESPSPSPTTIGQHQILEYSFGGLNLLVTSPGHLVRFAQSNKVCFARILQTGVGSPPDWPNVTPLLWFDGICTCVSGSVSDGVFKQDKQWYVTRKLRYWQNDEPTRKHMQTMAWLLNHVQMITSWEMFSGSSSIHFKVNDGPKRLEFYAASRAQKLPTLFGEFWDYS</sequence>
<reference evidence="3" key="1">
    <citation type="journal article" date="2016" name="Genome Biol. Evol.">
        <title>Comparative 'omics' of the Fusarium fujikuroi species complex highlights differences in genetic potential and metabolite synthesis.</title>
        <authorList>
            <person name="Niehaus E.-M."/>
            <person name="Muensterkoetter M."/>
            <person name="Proctor R.H."/>
            <person name="Brown D.W."/>
            <person name="Sharon A."/>
            <person name="Idan Y."/>
            <person name="Oren-Young L."/>
            <person name="Sieber C.M."/>
            <person name="Novak O."/>
            <person name="Pencik A."/>
            <person name="Tarkowska D."/>
            <person name="Hromadova K."/>
            <person name="Freeman S."/>
            <person name="Maymon M."/>
            <person name="Elazar M."/>
            <person name="Youssef S.A."/>
            <person name="El-Shabrawy E.S.M."/>
            <person name="Shalaby A.B.A."/>
            <person name="Houterman P."/>
            <person name="Brock N.L."/>
            <person name="Burkhardt I."/>
            <person name="Tsavkelova E.A."/>
            <person name="Dickschat J.S."/>
            <person name="Galuszka P."/>
            <person name="Gueldener U."/>
            <person name="Tudzynski B."/>
        </authorList>
    </citation>
    <scope>NUCLEOTIDE SEQUENCE [LARGE SCALE GENOMIC DNA]</scope>
    <source>
        <strain evidence="3">MRC7560</strain>
    </source>
</reference>